<dbReference type="InterPro" id="IPR011006">
    <property type="entry name" value="CheY-like_superfamily"/>
</dbReference>
<feature type="domain" description="OmpR/PhoB-type" evidence="11">
    <location>
        <begin position="130"/>
        <end position="229"/>
    </location>
</feature>
<sequence length="229" mass="25680">MTESVPHILIIEDEKEIRRFVRMALQADGLEVHEADTFHRGLVDAGTRRPDLIVLDLGLPDGDGVDLIRDVRNWSQVPIIVLSARGAESDKILALDTGADDYLVKPFGTGELLARVRALLRRRVKDAESRSVLAFGDVQIDLDRRVVERAGAPLHLTPLEYRLLVHLCSHPDRVLTHLQLLKAVWGPSHTTDTPYLRVFMGGLRKKIEADPSQPRHLVTETGVGYRFIP</sequence>
<name>A0A1J0ERK5_9PSED</name>
<dbReference type="Pfam" id="PF00072">
    <property type="entry name" value="Response_reg"/>
    <property type="match status" value="1"/>
</dbReference>
<dbReference type="CDD" id="cd17620">
    <property type="entry name" value="REC_OmpR_KdpE-like"/>
    <property type="match status" value="1"/>
</dbReference>
<evidence type="ECO:0000259" key="10">
    <source>
        <dbReference type="PROSITE" id="PS50110"/>
    </source>
</evidence>
<keyword evidence="5" id="KW-0805">Transcription regulation</keyword>
<evidence type="ECO:0000256" key="9">
    <source>
        <dbReference type="PROSITE-ProRule" id="PRU01091"/>
    </source>
</evidence>
<evidence type="ECO:0000256" key="3">
    <source>
        <dbReference type="ARBA" id="ARBA00022553"/>
    </source>
</evidence>
<dbReference type="CDD" id="cd00383">
    <property type="entry name" value="trans_reg_C"/>
    <property type="match status" value="1"/>
</dbReference>
<feature type="DNA-binding region" description="OmpR/PhoB-type" evidence="9">
    <location>
        <begin position="130"/>
        <end position="229"/>
    </location>
</feature>
<evidence type="ECO:0000256" key="6">
    <source>
        <dbReference type="ARBA" id="ARBA00023125"/>
    </source>
</evidence>
<organism evidence="12 13">
    <name type="scientific">Pseudomonas frederiksbergensis</name>
    <dbReference type="NCBI Taxonomy" id="104087"/>
    <lineage>
        <taxon>Bacteria</taxon>
        <taxon>Pseudomonadati</taxon>
        <taxon>Pseudomonadota</taxon>
        <taxon>Gammaproteobacteria</taxon>
        <taxon>Pseudomonadales</taxon>
        <taxon>Pseudomonadaceae</taxon>
        <taxon>Pseudomonas</taxon>
    </lineage>
</organism>
<keyword evidence="7" id="KW-0804">Transcription</keyword>
<evidence type="ECO:0000313" key="12">
    <source>
        <dbReference type="EMBL" id="APC18638.1"/>
    </source>
</evidence>
<dbReference type="SMART" id="SM00448">
    <property type="entry name" value="REC"/>
    <property type="match status" value="1"/>
</dbReference>
<proteinExistence type="predicted"/>
<evidence type="ECO:0000313" key="13">
    <source>
        <dbReference type="Proteomes" id="UP000182567"/>
    </source>
</evidence>
<dbReference type="PROSITE" id="PS50110">
    <property type="entry name" value="RESPONSE_REGULATORY"/>
    <property type="match status" value="1"/>
</dbReference>
<dbReference type="Gene3D" id="6.10.250.690">
    <property type="match status" value="1"/>
</dbReference>
<evidence type="ECO:0000256" key="1">
    <source>
        <dbReference type="ARBA" id="ARBA00004496"/>
    </source>
</evidence>
<dbReference type="GeneID" id="46911368"/>
<dbReference type="PANTHER" id="PTHR48111:SF50">
    <property type="entry name" value="KDP OPERON TRANSCRIPTIONAL REGULATORY PROTEIN KDPE"/>
    <property type="match status" value="1"/>
</dbReference>
<keyword evidence="6 9" id="KW-0238">DNA-binding</keyword>
<dbReference type="SMART" id="SM00862">
    <property type="entry name" value="Trans_reg_C"/>
    <property type="match status" value="1"/>
</dbReference>
<dbReference type="SUPFAM" id="SSF52172">
    <property type="entry name" value="CheY-like"/>
    <property type="match status" value="1"/>
</dbReference>
<dbReference type="GO" id="GO:0042802">
    <property type="term" value="F:identical protein binding"/>
    <property type="evidence" value="ECO:0007669"/>
    <property type="project" value="UniProtKB-ARBA"/>
</dbReference>
<dbReference type="Pfam" id="PF00486">
    <property type="entry name" value="Trans_reg_C"/>
    <property type="match status" value="1"/>
</dbReference>
<dbReference type="Gene3D" id="1.10.10.10">
    <property type="entry name" value="Winged helix-like DNA-binding domain superfamily/Winged helix DNA-binding domain"/>
    <property type="match status" value="1"/>
</dbReference>
<comment type="subcellular location">
    <subcellularLocation>
        <location evidence="1">Cytoplasm</location>
    </subcellularLocation>
</comment>
<dbReference type="OrthoDB" id="9802426at2"/>
<keyword evidence="4" id="KW-0902">Two-component regulatory system</keyword>
<dbReference type="Gene3D" id="3.40.50.2300">
    <property type="match status" value="1"/>
</dbReference>
<dbReference type="InterPro" id="IPR036388">
    <property type="entry name" value="WH-like_DNA-bd_sf"/>
</dbReference>
<feature type="modified residue" description="4-aspartylphosphate" evidence="8">
    <location>
        <position position="56"/>
    </location>
</feature>
<reference evidence="13" key="1">
    <citation type="submission" date="2016-10" db="EMBL/GenBank/DDBJ databases">
        <title>Pseudomonas frederiksbergensis ERGS4:02 complete genome.</title>
        <authorList>
            <person name="Kumar R."/>
            <person name="Acharya V."/>
            <person name="Singh D."/>
        </authorList>
    </citation>
    <scope>NUCLEOTIDE SEQUENCE [LARGE SCALE GENOMIC DNA]</scope>
    <source>
        <strain evidence="13">ERGS4:02</strain>
    </source>
</reference>
<accession>A0A1J0ERK5</accession>
<dbReference type="InterPro" id="IPR039420">
    <property type="entry name" value="WalR-like"/>
</dbReference>
<dbReference type="AlphaFoldDB" id="A0A1J0ERK5"/>
<dbReference type="InterPro" id="IPR001789">
    <property type="entry name" value="Sig_transdc_resp-reg_receiver"/>
</dbReference>
<dbReference type="PANTHER" id="PTHR48111">
    <property type="entry name" value="REGULATOR OF RPOS"/>
    <property type="match status" value="1"/>
</dbReference>
<evidence type="ECO:0000256" key="8">
    <source>
        <dbReference type="PROSITE-ProRule" id="PRU00169"/>
    </source>
</evidence>
<dbReference type="GO" id="GO:0045893">
    <property type="term" value="P:positive regulation of DNA-templated transcription"/>
    <property type="evidence" value="ECO:0007669"/>
    <property type="project" value="UniProtKB-ARBA"/>
</dbReference>
<dbReference type="GO" id="GO:0005829">
    <property type="term" value="C:cytosol"/>
    <property type="evidence" value="ECO:0007669"/>
    <property type="project" value="TreeGrafter"/>
</dbReference>
<evidence type="ECO:0000256" key="4">
    <source>
        <dbReference type="ARBA" id="ARBA00023012"/>
    </source>
</evidence>
<evidence type="ECO:0000259" key="11">
    <source>
        <dbReference type="PROSITE" id="PS51755"/>
    </source>
</evidence>
<evidence type="ECO:0000256" key="2">
    <source>
        <dbReference type="ARBA" id="ARBA00022490"/>
    </source>
</evidence>
<dbReference type="InterPro" id="IPR001867">
    <property type="entry name" value="OmpR/PhoB-type_DNA-bd"/>
</dbReference>
<dbReference type="Proteomes" id="UP000182567">
    <property type="component" value="Chromosome"/>
</dbReference>
<feature type="domain" description="Response regulatory" evidence="10">
    <location>
        <begin position="7"/>
        <end position="120"/>
    </location>
</feature>
<dbReference type="FunFam" id="3.40.50.2300:FF:000021">
    <property type="entry name" value="Two-component system response regulator KdpE"/>
    <property type="match status" value="1"/>
</dbReference>
<gene>
    <name evidence="12" type="ORF">BLL42_24095</name>
</gene>
<dbReference type="GO" id="GO:0000987">
    <property type="term" value="F:cis-regulatory region sequence-specific DNA binding"/>
    <property type="evidence" value="ECO:0007669"/>
    <property type="project" value="UniProtKB-ARBA"/>
</dbReference>
<keyword evidence="2" id="KW-0963">Cytoplasm</keyword>
<dbReference type="GO" id="GO:0032993">
    <property type="term" value="C:protein-DNA complex"/>
    <property type="evidence" value="ECO:0007669"/>
    <property type="project" value="TreeGrafter"/>
</dbReference>
<dbReference type="PROSITE" id="PS51755">
    <property type="entry name" value="OMPR_PHOB"/>
    <property type="match status" value="1"/>
</dbReference>
<dbReference type="EMBL" id="CP017886">
    <property type="protein sequence ID" value="APC18638.1"/>
    <property type="molecule type" value="Genomic_DNA"/>
</dbReference>
<protein>
    <submittedName>
        <fullName evidence="12">DNA-binding response regulator</fullName>
    </submittedName>
</protein>
<evidence type="ECO:0000256" key="5">
    <source>
        <dbReference type="ARBA" id="ARBA00023015"/>
    </source>
</evidence>
<keyword evidence="3 8" id="KW-0597">Phosphoprotein</keyword>
<dbReference type="RefSeq" id="WP_071554990.1">
    <property type="nucleotide sequence ID" value="NZ_CP017886.1"/>
</dbReference>
<dbReference type="GO" id="GO:0000156">
    <property type="term" value="F:phosphorelay response regulator activity"/>
    <property type="evidence" value="ECO:0007669"/>
    <property type="project" value="TreeGrafter"/>
</dbReference>
<evidence type="ECO:0000256" key="7">
    <source>
        <dbReference type="ARBA" id="ARBA00023163"/>
    </source>
</evidence>